<name>A0A7Y9IBV1_9ACTN</name>
<dbReference type="AlphaFoldDB" id="A0A7Y9IBV1"/>
<feature type="region of interest" description="Disordered" evidence="1">
    <location>
        <begin position="7"/>
        <end position="30"/>
    </location>
</feature>
<organism evidence="2 3">
    <name type="scientific">Microlunatus parietis</name>
    <dbReference type="NCBI Taxonomy" id="682979"/>
    <lineage>
        <taxon>Bacteria</taxon>
        <taxon>Bacillati</taxon>
        <taxon>Actinomycetota</taxon>
        <taxon>Actinomycetes</taxon>
        <taxon>Propionibacteriales</taxon>
        <taxon>Propionibacteriaceae</taxon>
        <taxon>Microlunatus</taxon>
    </lineage>
</organism>
<keyword evidence="3" id="KW-1185">Reference proteome</keyword>
<proteinExistence type="predicted"/>
<sequence>MVAVLVLADQGLGRHPRERGTPAAQDQRGW</sequence>
<accession>A0A7Y9IBV1</accession>
<comment type="caution">
    <text evidence="2">The sequence shown here is derived from an EMBL/GenBank/DDBJ whole genome shotgun (WGS) entry which is preliminary data.</text>
</comment>
<protein>
    <submittedName>
        <fullName evidence="2">Uncharacterized protein</fullName>
    </submittedName>
</protein>
<gene>
    <name evidence="2" type="ORF">BKA15_005380</name>
</gene>
<evidence type="ECO:0000313" key="2">
    <source>
        <dbReference type="EMBL" id="NYE74051.1"/>
    </source>
</evidence>
<reference evidence="2 3" key="1">
    <citation type="submission" date="2020-07" db="EMBL/GenBank/DDBJ databases">
        <title>Sequencing the genomes of 1000 actinobacteria strains.</title>
        <authorList>
            <person name="Klenk H.-P."/>
        </authorList>
    </citation>
    <scope>NUCLEOTIDE SEQUENCE [LARGE SCALE GENOMIC DNA]</scope>
    <source>
        <strain evidence="2 3">DSM 22083</strain>
    </source>
</reference>
<dbReference type="Proteomes" id="UP000569914">
    <property type="component" value="Unassembled WGS sequence"/>
</dbReference>
<dbReference type="EMBL" id="JACCBU010000001">
    <property type="protein sequence ID" value="NYE74051.1"/>
    <property type="molecule type" value="Genomic_DNA"/>
</dbReference>
<evidence type="ECO:0000313" key="3">
    <source>
        <dbReference type="Proteomes" id="UP000569914"/>
    </source>
</evidence>
<evidence type="ECO:0000256" key="1">
    <source>
        <dbReference type="SAM" id="MobiDB-lite"/>
    </source>
</evidence>